<protein>
    <recommendedName>
        <fullName evidence="2">DUF6894 domain-containing protein</fullName>
    </recommendedName>
</protein>
<comment type="caution">
    <text evidence="3">The sequence shown here is derived from an EMBL/GenBank/DDBJ whole genome shotgun (WGS) entry which is preliminary data.</text>
</comment>
<reference evidence="3" key="2">
    <citation type="submission" date="2021-08" db="EMBL/GenBank/DDBJ databases">
        <authorList>
            <person name="Tani A."/>
            <person name="Ola A."/>
            <person name="Ogura Y."/>
            <person name="Katsura K."/>
            <person name="Hayashi T."/>
        </authorList>
    </citation>
    <scope>NUCLEOTIDE SEQUENCE</scope>
    <source>
        <strain evidence="3">DSM 17168</strain>
    </source>
</reference>
<accession>A0ABQ4SFH5</accession>
<sequence>MPRYFFDVQSRSGLVCADFHGLECRDDAAALSVARHGAGFTSQEDCRRNPRLSEYRFAVADAEHRPLFTVPFSDLEPDPPAPKRRRGPRMSS</sequence>
<name>A0ABQ4SFH5_9HYPH</name>
<dbReference type="EMBL" id="BPQQ01000034">
    <property type="protein sequence ID" value="GJE01153.1"/>
    <property type="molecule type" value="Genomic_DNA"/>
</dbReference>
<feature type="region of interest" description="Disordered" evidence="1">
    <location>
        <begin position="70"/>
        <end position="92"/>
    </location>
</feature>
<keyword evidence="4" id="KW-1185">Reference proteome</keyword>
<dbReference type="InterPro" id="IPR054189">
    <property type="entry name" value="DUF6894"/>
</dbReference>
<feature type="compositionally biased region" description="Basic residues" evidence="1">
    <location>
        <begin position="82"/>
        <end position="92"/>
    </location>
</feature>
<evidence type="ECO:0000313" key="4">
    <source>
        <dbReference type="Proteomes" id="UP001055153"/>
    </source>
</evidence>
<reference evidence="3" key="1">
    <citation type="journal article" date="2021" name="Front. Microbiol.">
        <title>Comprehensive Comparative Genomics and Phenotyping of Methylobacterium Species.</title>
        <authorList>
            <person name="Alessa O."/>
            <person name="Ogura Y."/>
            <person name="Fujitani Y."/>
            <person name="Takami H."/>
            <person name="Hayashi T."/>
            <person name="Sahin N."/>
            <person name="Tani A."/>
        </authorList>
    </citation>
    <scope>NUCLEOTIDE SEQUENCE</scope>
    <source>
        <strain evidence="3">DSM 17168</strain>
    </source>
</reference>
<proteinExistence type="predicted"/>
<dbReference type="Proteomes" id="UP001055153">
    <property type="component" value="Unassembled WGS sequence"/>
</dbReference>
<dbReference type="RefSeq" id="WP_238235956.1">
    <property type="nucleotide sequence ID" value="NZ_BPQQ01000034.1"/>
</dbReference>
<dbReference type="Pfam" id="PF21834">
    <property type="entry name" value="DUF6894"/>
    <property type="match status" value="1"/>
</dbReference>
<organism evidence="3 4">
    <name type="scientific">Methylobacterium isbiliense</name>
    <dbReference type="NCBI Taxonomy" id="315478"/>
    <lineage>
        <taxon>Bacteria</taxon>
        <taxon>Pseudomonadati</taxon>
        <taxon>Pseudomonadota</taxon>
        <taxon>Alphaproteobacteria</taxon>
        <taxon>Hyphomicrobiales</taxon>
        <taxon>Methylobacteriaceae</taxon>
        <taxon>Methylobacterium</taxon>
    </lineage>
</organism>
<evidence type="ECO:0000256" key="1">
    <source>
        <dbReference type="SAM" id="MobiDB-lite"/>
    </source>
</evidence>
<feature type="domain" description="DUF6894" evidence="2">
    <location>
        <begin position="3"/>
        <end position="73"/>
    </location>
</feature>
<gene>
    <name evidence="3" type="ORF">GMJLKIPL_3082</name>
</gene>
<evidence type="ECO:0000259" key="2">
    <source>
        <dbReference type="Pfam" id="PF21834"/>
    </source>
</evidence>
<evidence type="ECO:0000313" key="3">
    <source>
        <dbReference type="EMBL" id="GJE01153.1"/>
    </source>
</evidence>